<sequence>MDGCTMNEEEGLDPAQRRTLYEILENSFRAKSGWDKVEGLFRALGAGFADNGDSRIQVFLNDVVAVFHRPYTQKEIHKGALMSVKRFLIQAGVAKPGE</sequence>
<proteinExistence type="predicted"/>
<dbReference type="AlphaFoldDB" id="A0LFD4"/>
<keyword evidence="2" id="KW-1185">Reference proteome</keyword>
<evidence type="ECO:0000313" key="1">
    <source>
        <dbReference type="EMBL" id="ABK16136.1"/>
    </source>
</evidence>
<organism evidence="1 2">
    <name type="scientific">Syntrophobacter fumaroxidans (strain DSM 10017 / MPOB)</name>
    <dbReference type="NCBI Taxonomy" id="335543"/>
    <lineage>
        <taxon>Bacteria</taxon>
        <taxon>Pseudomonadati</taxon>
        <taxon>Thermodesulfobacteriota</taxon>
        <taxon>Syntrophobacteria</taxon>
        <taxon>Syntrophobacterales</taxon>
        <taxon>Syntrophobacteraceae</taxon>
        <taxon>Syntrophobacter</taxon>
    </lineage>
</organism>
<dbReference type="KEGG" id="sfu:Sfum_0436"/>
<dbReference type="InParanoid" id="A0LFD4"/>
<dbReference type="STRING" id="335543.Sfum_0436"/>
<dbReference type="InterPro" id="IPR012933">
    <property type="entry name" value="HicA_mRNA_interferase"/>
</dbReference>
<dbReference type="HOGENOM" id="CLU_164851_0_0_7"/>
<dbReference type="GO" id="GO:0003729">
    <property type="term" value="F:mRNA binding"/>
    <property type="evidence" value="ECO:0007669"/>
    <property type="project" value="InterPro"/>
</dbReference>
<evidence type="ECO:0000313" key="2">
    <source>
        <dbReference type="Proteomes" id="UP000001784"/>
    </source>
</evidence>
<dbReference type="EMBL" id="CP000478">
    <property type="protein sequence ID" value="ABK16136.1"/>
    <property type="molecule type" value="Genomic_DNA"/>
</dbReference>
<name>A0LFD4_SYNFM</name>
<dbReference type="eggNOG" id="ENOG5032SSN">
    <property type="taxonomic scope" value="Bacteria"/>
</dbReference>
<reference evidence="1 2" key="1">
    <citation type="submission" date="2006-10" db="EMBL/GenBank/DDBJ databases">
        <title>Complete sequence of Syntrophobacter fumaroxidans MPOB.</title>
        <authorList>
            <consortium name="US DOE Joint Genome Institute"/>
            <person name="Copeland A."/>
            <person name="Lucas S."/>
            <person name="Lapidus A."/>
            <person name="Barry K."/>
            <person name="Detter J.C."/>
            <person name="Glavina del Rio T."/>
            <person name="Hammon N."/>
            <person name="Israni S."/>
            <person name="Pitluck S."/>
            <person name="Goltsman E.G."/>
            <person name="Martinez M."/>
            <person name="Schmutz J."/>
            <person name="Larimer F."/>
            <person name="Land M."/>
            <person name="Hauser L."/>
            <person name="Kyrpides N."/>
            <person name="Kim E."/>
            <person name="Boone D.R."/>
            <person name="Brockman F."/>
            <person name="Culley D."/>
            <person name="Ferry J."/>
            <person name="Gunsalus R."/>
            <person name="McInerney M.J."/>
            <person name="Morrison M."/>
            <person name="Plugge C."/>
            <person name="Rohlin L."/>
            <person name="Scholten J."/>
            <person name="Sieber J."/>
            <person name="Stams A.J.M."/>
            <person name="Worm P."/>
            <person name="Henstra A.M."/>
            <person name="Richardson P."/>
        </authorList>
    </citation>
    <scope>NUCLEOTIDE SEQUENCE [LARGE SCALE GENOMIC DNA]</scope>
    <source>
        <strain evidence="2">DSM 10017 / MPOB</strain>
    </source>
</reference>
<dbReference type="Pfam" id="PF07927">
    <property type="entry name" value="HicA_toxin"/>
    <property type="match status" value="1"/>
</dbReference>
<gene>
    <name evidence="1" type="ordered locus">Sfum_0436</name>
</gene>
<accession>A0LFD4</accession>
<dbReference type="Proteomes" id="UP000001784">
    <property type="component" value="Chromosome"/>
</dbReference>
<protein>
    <submittedName>
        <fullName evidence="1">HicA protein</fullName>
    </submittedName>
</protein>